<organism evidence="1 2">
    <name type="scientific">Chelydra serpentina</name>
    <name type="common">Snapping turtle</name>
    <name type="synonym">Testudo serpentina</name>
    <dbReference type="NCBI Taxonomy" id="8475"/>
    <lineage>
        <taxon>Eukaryota</taxon>
        <taxon>Metazoa</taxon>
        <taxon>Chordata</taxon>
        <taxon>Craniata</taxon>
        <taxon>Vertebrata</taxon>
        <taxon>Euteleostomi</taxon>
        <taxon>Archelosauria</taxon>
        <taxon>Testudinata</taxon>
        <taxon>Testudines</taxon>
        <taxon>Cryptodira</taxon>
        <taxon>Durocryptodira</taxon>
        <taxon>Americhelydia</taxon>
        <taxon>Chelydroidea</taxon>
        <taxon>Chelydridae</taxon>
        <taxon>Chelydra</taxon>
    </lineage>
</organism>
<sequence>MSRGRRKSGTNPKVLSHYNITSNTISIFRMVDDKRQDLKLTDGKEIDATKMSRFIRINELRLVTEYNPVVTKDPHIQSPAFTSRTKYCPLTDFFAPDT</sequence>
<reference evidence="1" key="2">
    <citation type="submission" date="2025-09" db="UniProtKB">
        <authorList>
            <consortium name="Ensembl"/>
        </authorList>
    </citation>
    <scope>IDENTIFICATION</scope>
</reference>
<dbReference type="AlphaFoldDB" id="A0A8C3STB3"/>
<evidence type="ECO:0000313" key="1">
    <source>
        <dbReference type="Ensembl" id="ENSCSRP00000018488.1"/>
    </source>
</evidence>
<dbReference type="Ensembl" id="ENSCSRT00000019339.1">
    <property type="protein sequence ID" value="ENSCSRP00000018488.1"/>
    <property type="gene ID" value="ENSCSRG00000014031.1"/>
</dbReference>
<name>A0A8C3STB3_CHESE</name>
<protein>
    <submittedName>
        <fullName evidence="1">Endoplasmic reticulum protein 27</fullName>
    </submittedName>
</protein>
<keyword evidence="2" id="KW-1185">Reference proteome</keyword>
<proteinExistence type="predicted"/>
<evidence type="ECO:0000313" key="2">
    <source>
        <dbReference type="Proteomes" id="UP000694403"/>
    </source>
</evidence>
<accession>A0A8C3STB3</accession>
<dbReference type="Pfam" id="PF13848">
    <property type="entry name" value="Thioredoxin_6"/>
    <property type="match status" value="1"/>
</dbReference>
<reference evidence="1" key="1">
    <citation type="submission" date="2025-08" db="UniProtKB">
        <authorList>
            <consortium name="Ensembl"/>
        </authorList>
    </citation>
    <scope>IDENTIFICATION</scope>
</reference>
<dbReference type="Gene3D" id="3.40.30.10">
    <property type="entry name" value="Glutaredoxin"/>
    <property type="match status" value="1"/>
</dbReference>
<dbReference type="Proteomes" id="UP000694403">
    <property type="component" value="Unplaced"/>
</dbReference>